<dbReference type="STRING" id="151549.A0A4C1UU66"/>
<dbReference type="InterPro" id="IPR054517">
    <property type="entry name" value="SPEF2_D5"/>
</dbReference>
<protein>
    <submittedName>
        <fullName evidence="3">Sperm flagellar protein 2</fullName>
    </submittedName>
</protein>
<dbReference type="Gene3D" id="3.40.50.300">
    <property type="entry name" value="P-loop containing nucleotide triphosphate hydrolases"/>
    <property type="match status" value="1"/>
</dbReference>
<evidence type="ECO:0000256" key="1">
    <source>
        <dbReference type="SAM" id="Coils"/>
    </source>
</evidence>
<dbReference type="PROSITE" id="PS50021">
    <property type="entry name" value="CH"/>
    <property type="match status" value="1"/>
</dbReference>
<dbReference type="SUPFAM" id="SSF47576">
    <property type="entry name" value="Calponin-homology domain, CH-domain"/>
    <property type="match status" value="1"/>
</dbReference>
<gene>
    <name evidence="3" type="primary">Spef2</name>
    <name evidence="3" type="ORF">EVAR_93323_1</name>
</gene>
<keyword evidence="3" id="KW-0966">Cell projection</keyword>
<sequence length="1726" mass="202396">MTEILKEWLAKRLEERINWNANDFGDIMKNGHIIAKLLLSYHVIDKNKYDLMKTNTEFEDVKSNWSYLSQWLRDVNISMNDSDLMHIQDGKSSTLLRLFYQLFLNLDHRDRTNFIKRERKMASYLVNKPETRFKVEEIEEPSVEDLSKPLLNEKQFIEWQNKKAAKDQQTYDFFKNKYLKETTHIEDTTTLLTHKISKVKTLSSKEKTAMDIFDSKCPFQLKDYSYEQLLELIKKAEENKPDDILNFHWARNYIKQLQAKCQKHSVTEEFQNEMGNIISESLWNHSIDGEEKKLDRELAKKVMKLSQFEKQMCSRIMETKQQARNIIRNRIEAEKEFADQREQQFNLYLDNLKEQIHLEVHEIDFEQQRQNVLHRKLYAEKIEKKRKHYYEICYDTLLAITDYACKCAYYRLLMSESEIPERFIHEWKALYFKMQPIFDVLSPMEKILEDQESHEEIDMEMESIINLELDRQQILNESEFHDYYNYVGEWALDALIPNYEPNTEENMHARLGHRILGHVVYNLLEIKYPYPPIRGALGIPNYSCKSILRGLPDRALITSIQMLLNLRKIHVVCLETAIVFCLKKFKSEMMGIIDVDLSFDSFLVVAQSDEDRDMINLMKQEGEPTDSSHSVLNEILSPNIKQTQTPKILPEEDVIISNAAELGMYAYRSLAAGDSLTDHLLSAMLVEYIKNQEDINGFVIVNYPNSYYQAQVLEETFSGQAPPDEEDLKDSEDIYLEENIQKRRKIVKDVNKSMRMSKLVTDPQNKSEEKPFVSFFTSYIYLKKTDDILKEDDIWNLTQDNSEIIDRFYSCLGINYSLYYEVIGKNLLIKICRFIIGDFELPLKSDNELFGEDVLNNLEYPAEEKNNSKLIIFPKTNELVQEEESQTSSIEEQCICDILEENSEELPCESNIEQDAMILPGDENWIYGNLNISESIGVALATVWEEMEKSYVNDIHQLLFAVRLQMNCLVPYARFIRDKIEQIVTMPSNKQNLIVKFQKEYNEFENDWRNIILSKNEWHCRVKELRSELYHICDERKILAENQITTMINDNWTMEELTSMANTYTSCMQAEMTRTTKEEENQLYKQLKSAFLDMHFKNIELDYGNNPLNFIIENNVKEVLIFINGSNQFCNAMINKDLNQISKIASSQKALKDETYSRDTINSETLFKDNALRCIEEWTMGVNGEMHASCLRISVLQNKCYRDMKQFNDYLMKTFKNVQTYVDNYYSNEIKAVDRLCQYIQIAIENGQKIPESLILEYDTFVMDPNLLQYAPSVIGTNITQMRGKCTEEFRVGQLARMRDMFRIIAPTGVILKQSFVYLLQDFIMYSKESCNGPVVPEIWKHFDPEKVPNLVQVLFGENVYIDWRDFLIFSLNIKFPNVEELLELRNKFLVDDLQSTELISRDDFVAKELWYERNIGEYPLARLRRSLIKHFLFELFECAPNMMNYSAFFLAFCKSIDPVEGLALAISVITGKKLCFDIECEGVIDELIKKKKYLDECKACALKYSEDILDKIIGDVLDYCEGIIITESECLLESIQSEKENEVRNTKEEIDQVYSNVNVKPTFLCEHCQSEDIIESHISLSKESVSVSKMKSDVIYSVCQSVIWKILKICLPWHFEPAVDMQRLPYSKQIEEVIKELEEDTENDLRSDDEVHEKSMEILNIPDDITTTDETDAVKEVLTNRKRMVVENSSRIIPTSSNHQKLFVDVLELLRLTNAALCHASLSSL</sequence>
<dbReference type="EMBL" id="BGZK01000221">
    <property type="protein sequence ID" value="GBP29526.1"/>
    <property type="molecule type" value="Genomic_DNA"/>
</dbReference>
<dbReference type="OrthoDB" id="62528at2759"/>
<dbReference type="InterPro" id="IPR001715">
    <property type="entry name" value="CH_dom"/>
</dbReference>
<name>A0A4C1UU66_EUMVA</name>
<comment type="caution">
    <text evidence="3">The sequence shown here is derived from an EMBL/GenBank/DDBJ whole genome shotgun (WGS) entry which is preliminary data.</text>
</comment>
<dbReference type="InterPro" id="IPR056199">
    <property type="entry name" value="SPEF2_C"/>
</dbReference>
<dbReference type="InterPro" id="IPR052634">
    <property type="entry name" value="Sperm_flagellar-bone_growth"/>
</dbReference>
<dbReference type="PANTHER" id="PTHR14919">
    <property type="entry name" value="KPL2-RELATED"/>
    <property type="match status" value="1"/>
</dbReference>
<dbReference type="PANTHER" id="PTHR14919:SF0">
    <property type="entry name" value="SPERM FLAGELLAR PROTEIN 2"/>
    <property type="match status" value="1"/>
</dbReference>
<keyword evidence="3" id="KW-0969">Cilium</keyword>
<feature type="coiled-coil region" evidence="1">
    <location>
        <begin position="316"/>
        <end position="369"/>
    </location>
</feature>
<dbReference type="Pfam" id="PF24082">
    <property type="entry name" value="SPEF2_C"/>
    <property type="match status" value="1"/>
</dbReference>
<dbReference type="InterPro" id="IPR036872">
    <property type="entry name" value="CH_dom_sf"/>
</dbReference>
<organism evidence="3 4">
    <name type="scientific">Eumeta variegata</name>
    <name type="common">Bagworm moth</name>
    <name type="synonym">Eumeta japonica</name>
    <dbReference type="NCBI Taxonomy" id="151549"/>
    <lineage>
        <taxon>Eukaryota</taxon>
        <taxon>Metazoa</taxon>
        <taxon>Ecdysozoa</taxon>
        <taxon>Arthropoda</taxon>
        <taxon>Hexapoda</taxon>
        <taxon>Insecta</taxon>
        <taxon>Pterygota</taxon>
        <taxon>Neoptera</taxon>
        <taxon>Endopterygota</taxon>
        <taxon>Lepidoptera</taxon>
        <taxon>Glossata</taxon>
        <taxon>Ditrysia</taxon>
        <taxon>Tineoidea</taxon>
        <taxon>Psychidae</taxon>
        <taxon>Oiketicinae</taxon>
        <taxon>Eumeta</taxon>
    </lineage>
</organism>
<evidence type="ECO:0000313" key="4">
    <source>
        <dbReference type="Proteomes" id="UP000299102"/>
    </source>
</evidence>
<evidence type="ECO:0000313" key="3">
    <source>
        <dbReference type="EMBL" id="GBP29526.1"/>
    </source>
</evidence>
<proteinExistence type="predicted"/>
<keyword evidence="1" id="KW-0175">Coiled coil</keyword>
<accession>A0A4C1UU66</accession>
<dbReference type="Pfam" id="PF22946">
    <property type="entry name" value="SPEF2_D5"/>
    <property type="match status" value="1"/>
</dbReference>
<evidence type="ECO:0000259" key="2">
    <source>
        <dbReference type="PROSITE" id="PS50021"/>
    </source>
</evidence>
<keyword evidence="3" id="KW-0282">Flagellum</keyword>
<dbReference type="Proteomes" id="UP000299102">
    <property type="component" value="Unassembled WGS sequence"/>
</dbReference>
<feature type="domain" description="Calponin-homology (CH)" evidence="2">
    <location>
        <begin position="1"/>
        <end position="107"/>
    </location>
</feature>
<keyword evidence="4" id="KW-1185">Reference proteome</keyword>
<dbReference type="InterPro" id="IPR027417">
    <property type="entry name" value="P-loop_NTPase"/>
</dbReference>
<reference evidence="3 4" key="1">
    <citation type="journal article" date="2019" name="Commun. Biol.">
        <title>The bagworm genome reveals a unique fibroin gene that provides high tensile strength.</title>
        <authorList>
            <person name="Kono N."/>
            <person name="Nakamura H."/>
            <person name="Ohtoshi R."/>
            <person name="Tomita M."/>
            <person name="Numata K."/>
            <person name="Arakawa K."/>
        </authorList>
    </citation>
    <scope>NUCLEOTIDE SEQUENCE [LARGE SCALE GENOMIC DNA]</scope>
</reference>